<dbReference type="InterPro" id="IPR024535">
    <property type="entry name" value="RHGA/B-epi-like_pectate_lyase"/>
</dbReference>
<dbReference type="Gene3D" id="2.160.20.10">
    <property type="entry name" value="Single-stranded right-handed beta-helix, Pectin lyase-like"/>
    <property type="match status" value="2"/>
</dbReference>
<feature type="domain" description="Rhamnogalacturonase A/B/Epimerase-like pectate lyase" evidence="2">
    <location>
        <begin position="389"/>
        <end position="444"/>
    </location>
</feature>
<evidence type="ECO:0000313" key="4">
    <source>
        <dbReference type="Proteomes" id="UP001301958"/>
    </source>
</evidence>
<reference evidence="3" key="2">
    <citation type="submission" date="2023-05" db="EMBL/GenBank/DDBJ databases">
        <authorList>
            <consortium name="Lawrence Berkeley National Laboratory"/>
            <person name="Steindorff A."/>
            <person name="Hensen N."/>
            <person name="Bonometti L."/>
            <person name="Westerberg I."/>
            <person name="Brannstrom I.O."/>
            <person name="Guillou S."/>
            <person name="Cros-Aarteil S."/>
            <person name="Calhoun S."/>
            <person name="Haridas S."/>
            <person name="Kuo A."/>
            <person name="Mondo S."/>
            <person name="Pangilinan J."/>
            <person name="Riley R."/>
            <person name="Labutti K."/>
            <person name="Andreopoulos B."/>
            <person name="Lipzen A."/>
            <person name="Chen C."/>
            <person name="Yanf M."/>
            <person name="Daum C."/>
            <person name="Ng V."/>
            <person name="Clum A."/>
            <person name="Ohm R."/>
            <person name="Martin F."/>
            <person name="Silar P."/>
            <person name="Natvig D."/>
            <person name="Lalanne C."/>
            <person name="Gautier V."/>
            <person name="Ament-Velasquez S.L."/>
            <person name="Kruys A."/>
            <person name="Hutchinson M.I."/>
            <person name="Powell A.J."/>
            <person name="Barry K."/>
            <person name="Miller A.N."/>
            <person name="Grigoriev I.V."/>
            <person name="Debuchy R."/>
            <person name="Gladieux P."/>
            <person name="Thoren M.H."/>
            <person name="Johannesson H."/>
        </authorList>
    </citation>
    <scope>NUCLEOTIDE SEQUENCE</scope>
    <source>
        <strain evidence="3">CBS 990.96</strain>
    </source>
</reference>
<reference evidence="3" key="1">
    <citation type="journal article" date="2023" name="Mol. Phylogenet. Evol.">
        <title>Genome-scale phylogeny and comparative genomics of the fungal order Sordariales.</title>
        <authorList>
            <person name="Hensen N."/>
            <person name="Bonometti L."/>
            <person name="Westerberg I."/>
            <person name="Brannstrom I.O."/>
            <person name="Guillou S."/>
            <person name="Cros-Aarteil S."/>
            <person name="Calhoun S."/>
            <person name="Haridas S."/>
            <person name="Kuo A."/>
            <person name="Mondo S."/>
            <person name="Pangilinan J."/>
            <person name="Riley R."/>
            <person name="LaButti K."/>
            <person name="Andreopoulos B."/>
            <person name="Lipzen A."/>
            <person name="Chen C."/>
            <person name="Yan M."/>
            <person name="Daum C."/>
            <person name="Ng V."/>
            <person name="Clum A."/>
            <person name="Steindorff A."/>
            <person name="Ohm R.A."/>
            <person name="Martin F."/>
            <person name="Silar P."/>
            <person name="Natvig D.O."/>
            <person name="Lalanne C."/>
            <person name="Gautier V."/>
            <person name="Ament-Velasquez S.L."/>
            <person name="Kruys A."/>
            <person name="Hutchinson M.I."/>
            <person name="Powell A.J."/>
            <person name="Barry K."/>
            <person name="Miller A.N."/>
            <person name="Grigoriev I.V."/>
            <person name="Debuchy R."/>
            <person name="Gladieux P."/>
            <person name="Hiltunen Thoren M."/>
            <person name="Johannesson H."/>
        </authorList>
    </citation>
    <scope>NUCLEOTIDE SEQUENCE</scope>
    <source>
        <strain evidence="3">CBS 990.96</strain>
    </source>
</reference>
<dbReference type="GO" id="GO:0004650">
    <property type="term" value="F:polygalacturonase activity"/>
    <property type="evidence" value="ECO:0007669"/>
    <property type="project" value="InterPro"/>
</dbReference>
<dbReference type="FunFam" id="2.160.20.10:FF:000049">
    <property type="entry name" value="Putative exo-beta-1,3-glucanase"/>
    <property type="match status" value="1"/>
</dbReference>
<keyword evidence="4" id="KW-1185">Reference proteome</keyword>
<evidence type="ECO:0000256" key="1">
    <source>
        <dbReference type="SAM" id="SignalP"/>
    </source>
</evidence>
<name>A0AAN6YP55_9PEZI</name>
<gene>
    <name evidence="3" type="ORF">QBC38DRAFT_460935</name>
</gene>
<dbReference type="Pfam" id="PF12708">
    <property type="entry name" value="Pect-lyase_RHGA_epim"/>
    <property type="match status" value="2"/>
</dbReference>
<dbReference type="AlphaFoldDB" id="A0AAN6YP55"/>
<dbReference type="SUPFAM" id="SSF51126">
    <property type="entry name" value="Pectin lyase-like"/>
    <property type="match status" value="2"/>
</dbReference>
<keyword evidence="1" id="KW-0732">Signal</keyword>
<dbReference type="EMBL" id="MU865503">
    <property type="protein sequence ID" value="KAK4221938.1"/>
    <property type="molecule type" value="Genomic_DNA"/>
</dbReference>
<feature type="signal peptide" evidence="1">
    <location>
        <begin position="1"/>
        <end position="20"/>
    </location>
</feature>
<accession>A0AAN6YP55</accession>
<dbReference type="PANTHER" id="PTHR33928:SF2">
    <property type="entry name" value="PECTATE LYASE SUPERFAMILY PROTEIN DOMAIN-CONTAINING PROTEIN-RELATED"/>
    <property type="match status" value="1"/>
</dbReference>
<feature type="chain" id="PRO_5043029424" evidence="1">
    <location>
        <begin position="21"/>
        <end position="751"/>
    </location>
</feature>
<protein>
    <submittedName>
        <fullName evidence="3">Glycoside hydrolase</fullName>
    </submittedName>
</protein>
<dbReference type="InterPro" id="IPR011050">
    <property type="entry name" value="Pectin_lyase_fold/virulence"/>
</dbReference>
<evidence type="ECO:0000313" key="3">
    <source>
        <dbReference type="EMBL" id="KAK4221938.1"/>
    </source>
</evidence>
<dbReference type="PANTHER" id="PTHR33928">
    <property type="entry name" value="POLYGALACTURONASE QRT3"/>
    <property type="match status" value="1"/>
</dbReference>
<comment type="caution">
    <text evidence="3">The sequence shown here is derived from an EMBL/GenBank/DDBJ whole genome shotgun (WGS) entry which is preliminary data.</text>
</comment>
<evidence type="ECO:0000259" key="2">
    <source>
        <dbReference type="Pfam" id="PF12708"/>
    </source>
</evidence>
<sequence>MVRFQLAAATVSAFLGVCQATSFWYSNIDHYTADVRGFAPDLDGDFVYEVYKNVTPGNGASIQAAVNSATNGATRHPEWFASQPRVVYIPPGEYLISSTIRMNTDTILIGDATNPPVLKAAPGFSGEQTLLSGLDPTLGGRGELSFAVALKNLVLDTTNIPRDQAFTALYWGVAQASHTQNVKINMPMSLNGNGHTGIRMGRGSSLGVSDVRIEGGQNGIHYNGHQQTTFKSIYFYKNTVGILIDAGSTIAIVNPTFDTVGTGVLNTGGYPFISLIDAKSINSGVTFKTTTWPSYHVENLDKDTFHTNVIEGPGDNVVPATSHIDQYSWGNTVDRNPIYGATTSSASRPAALAPGGKYPYVPAPNYANNPVSDFLNVKDAAQNGGRRVYGDNTRDESAAINAILQLATSQNKIAYFPFGKYRVDSTIFVPVGSRIVGEGWATIVGFGSFFKNSDSPQPIIKVGNPGDVGRAQISDMRITVGDVLPGAILVQFNMAGNQPGDVGFWNSLTTVGGTRGAQPLTNTCKDSHNQCRAAFLGLHFAPTSSVYLENIWNWVADHVAESFDGGSFFAAGRGALVEATKGTWLHALGSEHWWLYQLSFRNAENVMVSLLQSETNYDQGDHNDMIPPAPWTLETTKWGDPTFSWCDLQDKRCRMGPSNFFSGGKNIYTYASASWAFFSGPNYHPCAGTFQCQTNMHVVERTPQNLQVFGLCSKDAEAVIRLEGGRRILTSPDFTGSWPGGGGSLGRYRPN</sequence>
<dbReference type="Proteomes" id="UP001301958">
    <property type="component" value="Unassembled WGS sequence"/>
</dbReference>
<dbReference type="CDD" id="cd23668">
    <property type="entry name" value="GH55_beta13glucanase-like"/>
    <property type="match status" value="1"/>
</dbReference>
<dbReference type="InterPro" id="IPR012334">
    <property type="entry name" value="Pectin_lyas_fold"/>
</dbReference>
<dbReference type="InterPro" id="IPR039279">
    <property type="entry name" value="QRT3-like"/>
</dbReference>
<keyword evidence="3" id="KW-0378">Hydrolase</keyword>
<feature type="domain" description="Rhamnogalacturonase A/B/Epimerase-like pectate lyase" evidence="2">
    <location>
        <begin position="62"/>
        <end position="264"/>
    </location>
</feature>
<proteinExistence type="predicted"/>
<organism evidence="3 4">
    <name type="scientific">Podospora fimiseda</name>
    <dbReference type="NCBI Taxonomy" id="252190"/>
    <lineage>
        <taxon>Eukaryota</taxon>
        <taxon>Fungi</taxon>
        <taxon>Dikarya</taxon>
        <taxon>Ascomycota</taxon>
        <taxon>Pezizomycotina</taxon>
        <taxon>Sordariomycetes</taxon>
        <taxon>Sordariomycetidae</taxon>
        <taxon>Sordariales</taxon>
        <taxon>Podosporaceae</taxon>
        <taxon>Podospora</taxon>
    </lineage>
</organism>